<organism evidence="9 10">
    <name type="scientific">Rothia endophytica</name>
    <dbReference type="NCBI Taxonomy" id="1324766"/>
    <lineage>
        <taxon>Bacteria</taxon>
        <taxon>Bacillati</taxon>
        <taxon>Actinomycetota</taxon>
        <taxon>Actinomycetes</taxon>
        <taxon>Micrococcales</taxon>
        <taxon>Micrococcaceae</taxon>
        <taxon>Rothia</taxon>
    </lineage>
</organism>
<dbReference type="InterPro" id="IPR014729">
    <property type="entry name" value="Rossmann-like_a/b/a_fold"/>
</dbReference>
<proteinExistence type="inferred from homology"/>
<evidence type="ECO:0000313" key="10">
    <source>
        <dbReference type="Proteomes" id="UP001500187"/>
    </source>
</evidence>
<dbReference type="PRINTS" id="PR00987">
    <property type="entry name" value="TRNASYNTHGLU"/>
</dbReference>
<dbReference type="InterPro" id="IPR000924">
    <property type="entry name" value="Glu/Gln-tRNA-synth"/>
</dbReference>
<comment type="similarity">
    <text evidence="7">Belongs to the class-I aminoacyl-tRNA synthetase family.</text>
</comment>
<sequence>MGNLRTALLAWLMARSAQGRFVMRVDDLDRVKKGAAERQLADLAALGVNWDGEVLYQSSRLGAYEDAVKQLNQAGLVYECYCTRKEIQAASTAPHGAPGAYPGTCRSLTEAEREARRAQRPAALRLKAEASSWQVTDRFAGHYTDTVDDFVLVRGDGVFAYNLTCVIDDAFQGVTEVVRGDDLLPSAPRQAYLAHLLGVEAPLYAHVPLALNSSGARLAKRDGAVTLADLREAGVSTRQIMRMMAASLPLPPVTDNKGQTHLPETAEQMLEVFSPALIRQEPWIVADPLTSH</sequence>
<feature type="domain" description="Glutamyl/glutaminyl-tRNA synthetase class Ib catalytic" evidence="8">
    <location>
        <begin position="2"/>
        <end position="243"/>
    </location>
</feature>
<keyword evidence="10" id="KW-1185">Reference proteome</keyword>
<evidence type="ECO:0000256" key="5">
    <source>
        <dbReference type="ARBA" id="ARBA00022840"/>
    </source>
</evidence>
<comment type="caution">
    <text evidence="9">The sequence shown here is derived from an EMBL/GenBank/DDBJ whole genome shotgun (WGS) entry which is preliminary data.</text>
</comment>
<keyword evidence="2" id="KW-0479">Metal-binding</keyword>
<evidence type="ECO:0000259" key="8">
    <source>
        <dbReference type="Pfam" id="PF00749"/>
    </source>
</evidence>
<evidence type="ECO:0000256" key="4">
    <source>
        <dbReference type="ARBA" id="ARBA00022833"/>
    </source>
</evidence>
<protein>
    <submittedName>
        <fullName evidence="9">tRNA glutamyl-Q(34) synthetase GluQRS</fullName>
    </submittedName>
</protein>
<evidence type="ECO:0000256" key="6">
    <source>
        <dbReference type="ARBA" id="ARBA00023146"/>
    </source>
</evidence>
<keyword evidence="4" id="KW-0862">Zinc</keyword>
<keyword evidence="5 7" id="KW-0067">ATP-binding</keyword>
<evidence type="ECO:0000256" key="3">
    <source>
        <dbReference type="ARBA" id="ARBA00022741"/>
    </source>
</evidence>
<accession>A0ABP9B1L3</accession>
<dbReference type="Pfam" id="PF00749">
    <property type="entry name" value="tRNA-synt_1c"/>
    <property type="match status" value="1"/>
</dbReference>
<dbReference type="InterPro" id="IPR020058">
    <property type="entry name" value="Glu/Gln-tRNA-synth_Ib_cat-dom"/>
</dbReference>
<dbReference type="NCBIfam" id="NF004315">
    <property type="entry name" value="PRK05710.1-4"/>
    <property type="match status" value="1"/>
</dbReference>
<dbReference type="InterPro" id="IPR049940">
    <property type="entry name" value="GluQ/Sye"/>
</dbReference>
<keyword evidence="3 7" id="KW-0547">Nucleotide-binding</keyword>
<keyword evidence="6 7" id="KW-0030">Aminoacyl-tRNA synthetase</keyword>
<gene>
    <name evidence="9" type="primary">gluQRS</name>
    <name evidence="9" type="ORF">GCM10023352_03870</name>
</gene>
<evidence type="ECO:0000256" key="1">
    <source>
        <dbReference type="ARBA" id="ARBA00022598"/>
    </source>
</evidence>
<evidence type="ECO:0000313" key="9">
    <source>
        <dbReference type="EMBL" id="GAA4789250.1"/>
    </source>
</evidence>
<dbReference type="SUPFAM" id="SSF52374">
    <property type="entry name" value="Nucleotidylyl transferase"/>
    <property type="match status" value="1"/>
</dbReference>
<name>A0ABP9B1L3_9MICC</name>
<evidence type="ECO:0000256" key="7">
    <source>
        <dbReference type="RuleBase" id="RU363037"/>
    </source>
</evidence>
<dbReference type="PANTHER" id="PTHR43311">
    <property type="entry name" value="GLUTAMATE--TRNA LIGASE"/>
    <property type="match status" value="1"/>
</dbReference>
<evidence type="ECO:0000256" key="2">
    <source>
        <dbReference type="ARBA" id="ARBA00022723"/>
    </source>
</evidence>
<keyword evidence="7" id="KW-0648">Protein biosynthesis</keyword>
<dbReference type="Proteomes" id="UP001500187">
    <property type="component" value="Unassembled WGS sequence"/>
</dbReference>
<keyword evidence="1 7" id="KW-0436">Ligase</keyword>
<dbReference type="Gene3D" id="3.40.50.620">
    <property type="entry name" value="HUPs"/>
    <property type="match status" value="1"/>
</dbReference>
<dbReference type="EMBL" id="BAABKP010000001">
    <property type="protein sequence ID" value="GAA4789250.1"/>
    <property type="molecule type" value="Genomic_DNA"/>
</dbReference>
<dbReference type="PANTHER" id="PTHR43311:SF1">
    <property type="entry name" value="GLUTAMYL-Q TRNA(ASP) SYNTHETASE"/>
    <property type="match status" value="1"/>
</dbReference>
<reference evidence="10" key="1">
    <citation type="journal article" date="2019" name="Int. J. Syst. Evol. Microbiol.">
        <title>The Global Catalogue of Microorganisms (GCM) 10K type strain sequencing project: providing services to taxonomists for standard genome sequencing and annotation.</title>
        <authorList>
            <consortium name="The Broad Institute Genomics Platform"/>
            <consortium name="The Broad Institute Genome Sequencing Center for Infectious Disease"/>
            <person name="Wu L."/>
            <person name="Ma J."/>
        </authorList>
    </citation>
    <scope>NUCLEOTIDE SEQUENCE [LARGE SCALE GENOMIC DNA]</scope>
    <source>
        <strain evidence="10">JCM 18541</strain>
    </source>
</reference>